<dbReference type="Gene3D" id="3.30.530.20">
    <property type="match status" value="1"/>
</dbReference>
<evidence type="ECO:0008006" key="3">
    <source>
        <dbReference type="Google" id="ProtNLM"/>
    </source>
</evidence>
<dbReference type="SUPFAM" id="SSF55961">
    <property type="entry name" value="Bet v1-like"/>
    <property type="match status" value="1"/>
</dbReference>
<protein>
    <recommendedName>
        <fullName evidence="3">DUF1857-domain-containing protein</fullName>
    </recommendedName>
</protein>
<keyword evidence="2" id="KW-1185">Reference proteome</keyword>
<sequence>MVVFNLAYTAPINRPGQSPLTREQVWAGLQHKTHHPSDFVPVIAHCEVVSETEEDGVPTVTRLVTFREGKGPRPDGGTVKEVCKHYPPVRADFFQENGTKVANYISQGPSGEPDDLFLTYVFEWRHPSVEAGSEQDAKLDAQHKATARTSVETSIETIRKLVGEGKI</sequence>
<proteinExistence type="predicted"/>
<dbReference type="InterPro" id="IPR015075">
    <property type="entry name" value="AtaL"/>
</dbReference>
<reference evidence="1" key="2">
    <citation type="submission" date="2023-06" db="EMBL/GenBank/DDBJ databases">
        <authorList>
            <consortium name="Lawrence Berkeley National Laboratory"/>
            <person name="Haridas S."/>
            <person name="Hensen N."/>
            <person name="Bonometti L."/>
            <person name="Westerberg I."/>
            <person name="Brannstrom I.O."/>
            <person name="Guillou S."/>
            <person name="Cros-Aarteil S."/>
            <person name="Calhoun S."/>
            <person name="Kuo A."/>
            <person name="Mondo S."/>
            <person name="Pangilinan J."/>
            <person name="Riley R."/>
            <person name="Labutti K."/>
            <person name="Andreopoulos B."/>
            <person name="Lipzen A."/>
            <person name="Chen C."/>
            <person name="Yanf M."/>
            <person name="Daum C."/>
            <person name="Ng V."/>
            <person name="Clum A."/>
            <person name="Steindorff A."/>
            <person name="Ohm R."/>
            <person name="Martin F."/>
            <person name="Silar P."/>
            <person name="Natvig D."/>
            <person name="Lalanne C."/>
            <person name="Gautier V."/>
            <person name="Ament-Velasquez S.L."/>
            <person name="Kruys A."/>
            <person name="Hutchinson M.I."/>
            <person name="Powell A.J."/>
            <person name="Barry K."/>
            <person name="Miller A.N."/>
            <person name="Grigoriev I.V."/>
            <person name="Debuchy R."/>
            <person name="Gladieux P."/>
            <person name="Thoren M.H."/>
            <person name="Johannesson H."/>
        </authorList>
    </citation>
    <scope>NUCLEOTIDE SEQUENCE</scope>
    <source>
        <strain evidence="1">CBS 955.72</strain>
    </source>
</reference>
<organism evidence="1 2">
    <name type="scientific">Lasiosphaeria hispida</name>
    <dbReference type="NCBI Taxonomy" id="260671"/>
    <lineage>
        <taxon>Eukaryota</taxon>
        <taxon>Fungi</taxon>
        <taxon>Dikarya</taxon>
        <taxon>Ascomycota</taxon>
        <taxon>Pezizomycotina</taxon>
        <taxon>Sordariomycetes</taxon>
        <taxon>Sordariomycetidae</taxon>
        <taxon>Sordariales</taxon>
        <taxon>Lasiosphaeriaceae</taxon>
        <taxon>Lasiosphaeria</taxon>
    </lineage>
</organism>
<evidence type="ECO:0000313" key="1">
    <source>
        <dbReference type="EMBL" id="KAK3346334.1"/>
    </source>
</evidence>
<name>A0AAJ0HBU2_9PEZI</name>
<dbReference type="AlphaFoldDB" id="A0AAJ0HBU2"/>
<dbReference type="EMBL" id="JAUIQD010000006">
    <property type="protein sequence ID" value="KAK3346334.1"/>
    <property type="molecule type" value="Genomic_DNA"/>
</dbReference>
<reference evidence="1" key="1">
    <citation type="journal article" date="2023" name="Mol. Phylogenet. Evol.">
        <title>Genome-scale phylogeny and comparative genomics of the fungal order Sordariales.</title>
        <authorList>
            <person name="Hensen N."/>
            <person name="Bonometti L."/>
            <person name="Westerberg I."/>
            <person name="Brannstrom I.O."/>
            <person name="Guillou S."/>
            <person name="Cros-Aarteil S."/>
            <person name="Calhoun S."/>
            <person name="Haridas S."/>
            <person name="Kuo A."/>
            <person name="Mondo S."/>
            <person name="Pangilinan J."/>
            <person name="Riley R."/>
            <person name="LaButti K."/>
            <person name="Andreopoulos B."/>
            <person name="Lipzen A."/>
            <person name="Chen C."/>
            <person name="Yan M."/>
            <person name="Daum C."/>
            <person name="Ng V."/>
            <person name="Clum A."/>
            <person name="Steindorff A."/>
            <person name="Ohm R.A."/>
            <person name="Martin F."/>
            <person name="Silar P."/>
            <person name="Natvig D.O."/>
            <person name="Lalanne C."/>
            <person name="Gautier V."/>
            <person name="Ament-Velasquez S.L."/>
            <person name="Kruys A."/>
            <person name="Hutchinson M.I."/>
            <person name="Powell A.J."/>
            <person name="Barry K."/>
            <person name="Miller A.N."/>
            <person name="Grigoriev I.V."/>
            <person name="Debuchy R."/>
            <person name="Gladieux P."/>
            <person name="Hiltunen Thoren M."/>
            <person name="Johannesson H."/>
        </authorList>
    </citation>
    <scope>NUCLEOTIDE SEQUENCE</scope>
    <source>
        <strain evidence="1">CBS 955.72</strain>
    </source>
</reference>
<gene>
    <name evidence="1" type="ORF">B0T25DRAFT_571478</name>
</gene>
<evidence type="ECO:0000313" key="2">
    <source>
        <dbReference type="Proteomes" id="UP001275084"/>
    </source>
</evidence>
<dbReference type="InterPro" id="IPR023393">
    <property type="entry name" value="START-like_dom_sf"/>
</dbReference>
<accession>A0AAJ0HBU2</accession>
<dbReference type="Pfam" id="PF08982">
    <property type="entry name" value="AtaL"/>
    <property type="match status" value="1"/>
</dbReference>
<comment type="caution">
    <text evidence="1">The sequence shown here is derived from an EMBL/GenBank/DDBJ whole genome shotgun (WGS) entry which is preliminary data.</text>
</comment>
<dbReference type="CDD" id="cd08863">
    <property type="entry name" value="SRPBCC_DUF1857"/>
    <property type="match status" value="1"/>
</dbReference>
<dbReference type="Proteomes" id="UP001275084">
    <property type="component" value="Unassembled WGS sequence"/>
</dbReference>